<accession>A0A143PRF0</accession>
<dbReference type="KEGG" id="abac:LuPra_03624"/>
<dbReference type="EMBL" id="CP015136">
    <property type="protein sequence ID" value="AMY10394.1"/>
    <property type="molecule type" value="Genomic_DNA"/>
</dbReference>
<dbReference type="CDD" id="cd11615">
    <property type="entry name" value="SAF_NeuB_like"/>
    <property type="match status" value="1"/>
</dbReference>
<evidence type="ECO:0000313" key="3">
    <source>
        <dbReference type="Proteomes" id="UP000076079"/>
    </source>
</evidence>
<dbReference type="Pfam" id="PF03102">
    <property type="entry name" value="NeuB"/>
    <property type="match status" value="1"/>
</dbReference>
<dbReference type="InterPro" id="IPR013132">
    <property type="entry name" value="PseI/NeuA/B-like_N"/>
</dbReference>
<name>A0A143PRF0_LUTPR</name>
<protein>
    <submittedName>
        <fullName evidence="2">Spore coat polysaccharide biosynthesis protein SpsE</fullName>
    </submittedName>
</protein>
<dbReference type="AlphaFoldDB" id="A0A143PRF0"/>
<gene>
    <name evidence="2" type="primary">spsE</name>
    <name evidence="2" type="ORF">LuPra_03624</name>
</gene>
<dbReference type="Gene3D" id="3.20.20.70">
    <property type="entry name" value="Aldolase class I"/>
    <property type="match status" value="1"/>
</dbReference>
<dbReference type="Proteomes" id="UP000076079">
    <property type="component" value="Chromosome"/>
</dbReference>
<dbReference type="PATRIC" id="fig|1813736.3.peg.3833"/>
<dbReference type="OrthoDB" id="9814210at2"/>
<dbReference type="InterPro" id="IPR036732">
    <property type="entry name" value="AFP_Neu5c_C_sf"/>
</dbReference>
<dbReference type="PANTHER" id="PTHR42966:SF1">
    <property type="entry name" value="SIALIC ACID SYNTHASE"/>
    <property type="match status" value="1"/>
</dbReference>
<dbReference type="SUPFAM" id="SSF51269">
    <property type="entry name" value="AFP III-like domain"/>
    <property type="match status" value="1"/>
</dbReference>
<dbReference type="SUPFAM" id="SSF51569">
    <property type="entry name" value="Aldolase"/>
    <property type="match status" value="1"/>
</dbReference>
<dbReference type="InterPro" id="IPR013974">
    <property type="entry name" value="SAF"/>
</dbReference>
<feature type="domain" description="SAF" evidence="1">
    <location>
        <begin position="286"/>
        <end position="344"/>
    </location>
</feature>
<dbReference type="STRING" id="1855912.LuPra_03624"/>
<dbReference type="InterPro" id="IPR057736">
    <property type="entry name" value="SAF_PseI/NeuA/NeuB"/>
</dbReference>
<proteinExistence type="predicted"/>
<evidence type="ECO:0000259" key="1">
    <source>
        <dbReference type="SMART" id="SM00858"/>
    </source>
</evidence>
<dbReference type="GO" id="GO:0016051">
    <property type="term" value="P:carbohydrate biosynthetic process"/>
    <property type="evidence" value="ECO:0007669"/>
    <property type="project" value="InterPro"/>
</dbReference>
<dbReference type="Pfam" id="PF08666">
    <property type="entry name" value="SAF"/>
    <property type="match status" value="1"/>
</dbReference>
<dbReference type="InterPro" id="IPR013785">
    <property type="entry name" value="Aldolase_TIM"/>
</dbReference>
<reference evidence="3" key="2">
    <citation type="submission" date="2016-04" db="EMBL/GenBank/DDBJ databases">
        <title>First Complete Genome Sequence of a Subdivision 6 Acidobacterium.</title>
        <authorList>
            <person name="Huang S."/>
            <person name="Vieira S."/>
            <person name="Bunk B."/>
            <person name="Riedel T."/>
            <person name="Sproeer C."/>
            <person name="Overmann J."/>
        </authorList>
    </citation>
    <scope>NUCLEOTIDE SEQUENCE [LARGE SCALE GENOMIC DNA]</scope>
    <source>
        <strain evidence="3">DSM 100886 HEG_-6_39</strain>
    </source>
</reference>
<reference evidence="2 3" key="1">
    <citation type="journal article" date="2016" name="Genome Announc.">
        <title>First Complete Genome Sequence of a Subdivision 6 Acidobacterium Strain.</title>
        <authorList>
            <person name="Huang S."/>
            <person name="Vieira S."/>
            <person name="Bunk B."/>
            <person name="Riedel T."/>
            <person name="Sproer C."/>
            <person name="Overmann J."/>
        </authorList>
    </citation>
    <scope>NUCLEOTIDE SEQUENCE [LARGE SCALE GENOMIC DNA]</scope>
    <source>
        <strain evidence="3">DSM 100886 HEG_-6_39</strain>
    </source>
</reference>
<dbReference type="GO" id="GO:0047444">
    <property type="term" value="F:N-acylneuraminate-9-phosphate synthase activity"/>
    <property type="evidence" value="ECO:0007669"/>
    <property type="project" value="TreeGrafter"/>
</dbReference>
<keyword evidence="3" id="KW-1185">Reference proteome</keyword>
<dbReference type="RefSeq" id="WP_157899351.1">
    <property type="nucleotide sequence ID" value="NZ_CP015136.1"/>
</dbReference>
<sequence length="352" mass="37223">MSLPADIAGQSIAAGSPMRVIAEIGLNHMGDADVAHRLVDACADAGAWAIKLQVFEADELLVADAPAPAHVQATSLREFFARFELQAAAYDSLLRHARERGLATIATAFDRASVEMLEQIGLDAFKVASADLTHALLIEQVARTGLPVILSTGMSTESDVWNAVDWAVGAGARSLALLHCVSAYPTPDAQQNLRAVATLAHEYKLPTGLSDHGMGADAALLAYAQGATLYERHVYLPGTDAIDAPVSSTPDDLRDIVRRLARAHDAMGEGRRGPMEAERANIVPSRRGLYARRAIVAGQVIEEADVAALRPVGSLGAEYARVLIGCRAPRDMAAGSPFEPLDLGTRRPGGLA</sequence>
<dbReference type="SMART" id="SM00858">
    <property type="entry name" value="SAF"/>
    <property type="match status" value="1"/>
</dbReference>
<evidence type="ECO:0000313" key="2">
    <source>
        <dbReference type="EMBL" id="AMY10394.1"/>
    </source>
</evidence>
<dbReference type="Gene3D" id="3.90.1210.10">
    <property type="entry name" value="Antifreeze-like/N-acetylneuraminic acid synthase C-terminal domain"/>
    <property type="match status" value="1"/>
</dbReference>
<dbReference type="PANTHER" id="PTHR42966">
    <property type="entry name" value="N-ACETYLNEURAMINATE SYNTHASE"/>
    <property type="match status" value="1"/>
</dbReference>
<organism evidence="2 3">
    <name type="scientific">Luteitalea pratensis</name>
    <dbReference type="NCBI Taxonomy" id="1855912"/>
    <lineage>
        <taxon>Bacteria</taxon>
        <taxon>Pseudomonadati</taxon>
        <taxon>Acidobacteriota</taxon>
        <taxon>Vicinamibacteria</taxon>
        <taxon>Vicinamibacterales</taxon>
        <taxon>Vicinamibacteraceae</taxon>
        <taxon>Luteitalea</taxon>
    </lineage>
</organism>
<dbReference type="InterPro" id="IPR051690">
    <property type="entry name" value="PseI-like"/>
</dbReference>